<dbReference type="PANTHER" id="PTHR45615:SF40">
    <property type="entry name" value="MYOSIN HEAVY CHAIN, NON-MUSCLE"/>
    <property type="match status" value="1"/>
</dbReference>
<proteinExistence type="predicted"/>
<feature type="compositionally biased region" description="Polar residues" evidence="2">
    <location>
        <begin position="13"/>
        <end position="26"/>
    </location>
</feature>
<evidence type="ECO:0000256" key="2">
    <source>
        <dbReference type="SAM" id="MobiDB-lite"/>
    </source>
</evidence>
<accession>A0ABY7CVQ1</accession>
<dbReference type="RefSeq" id="XP_053023736.1">
    <property type="nucleotide sequence ID" value="XM_053172502.1"/>
</dbReference>
<feature type="compositionally biased region" description="Basic and acidic residues" evidence="2">
    <location>
        <begin position="1692"/>
        <end position="1711"/>
    </location>
</feature>
<keyword evidence="4" id="KW-1185">Reference proteome</keyword>
<evidence type="ECO:0000256" key="1">
    <source>
        <dbReference type="SAM" id="Coils"/>
    </source>
</evidence>
<feature type="compositionally biased region" description="Low complexity" evidence="2">
    <location>
        <begin position="810"/>
        <end position="832"/>
    </location>
</feature>
<dbReference type="PANTHER" id="PTHR45615">
    <property type="entry name" value="MYOSIN HEAVY CHAIN, NON-MUSCLE"/>
    <property type="match status" value="1"/>
</dbReference>
<protein>
    <recommendedName>
        <fullName evidence="5">Nucleoprotein TPR/MLP1 domain-containing protein</fullName>
    </recommendedName>
</protein>
<evidence type="ECO:0000313" key="3">
    <source>
        <dbReference type="EMBL" id="WAQ88181.1"/>
    </source>
</evidence>
<evidence type="ECO:0000313" key="4">
    <source>
        <dbReference type="Proteomes" id="UP001164743"/>
    </source>
</evidence>
<organism evidence="3 4">
    <name type="scientific">Puccinia triticina</name>
    <dbReference type="NCBI Taxonomy" id="208348"/>
    <lineage>
        <taxon>Eukaryota</taxon>
        <taxon>Fungi</taxon>
        <taxon>Dikarya</taxon>
        <taxon>Basidiomycota</taxon>
        <taxon>Pucciniomycotina</taxon>
        <taxon>Pucciniomycetes</taxon>
        <taxon>Pucciniales</taxon>
        <taxon>Pucciniaceae</taxon>
        <taxon>Puccinia</taxon>
    </lineage>
</organism>
<dbReference type="Proteomes" id="UP001164743">
    <property type="component" value="Chromosome 9A"/>
</dbReference>
<dbReference type="EMBL" id="CP110429">
    <property type="protein sequence ID" value="WAQ88181.1"/>
    <property type="molecule type" value="Genomic_DNA"/>
</dbReference>
<feature type="compositionally biased region" description="Low complexity" evidence="2">
    <location>
        <begin position="1596"/>
        <end position="1608"/>
    </location>
</feature>
<dbReference type="Gene3D" id="1.10.287.1490">
    <property type="match status" value="1"/>
</dbReference>
<keyword evidence="1" id="KW-0175">Coiled coil</keyword>
<feature type="region of interest" description="Disordered" evidence="2">
    <location>
        <begin position="1671"/>
        <end position="1711"/>
    </location>
</feature>
<feature type="compositionally biased region" description="Basic and acidic residues" evidence="2">
    <location>
        <begin position="1570"/>
        <end position="1582"/>
    </location>
</feature>
<feature type="region of interest" description="Disordered" evidence="2">
    <location>
        <begin position="1507"/>
        <end position="1615"/>
    </location>
</feature>
<feature type="coiled-coil region" evidence="1">
    <location>
        <begin position="1246"/>
        <end position="1483"/>
    </location>
</feature>
<feature type="coiled-coil region" evidence="1">
    <location>
        <begin position="971"/>
        <end position="1054"/>
    </location>
</feature>
<feature type="coiled-coil region" evidence="1">
    <location>
        <begin position="1083"/>
        <end position="1181"/>
    </location>
</feature>
<evidence type="ECO:0008006" key="5">
    <source>
        <dbReference type="Google" id="ProtNLM"/>
    </source>
</evidence>
<sequence>MTNPPDPAESRPTRNIPSETATTSRSRFGFPAPPSSHPIPHGTAENTLQSTQPQLRKSTRISSSSTSQIARPGSALARPATALGTHSAAASNSRLPQSSSIPAPSRKRRTSSVSSQRPAPFGHIPASNPTRAADPSTELQKQLADALDRLNGTQQECSQWKSRAEEAELRVEQSLKDQHEERVSFCQEIKQLEDKHEETIQQIKQDSAAKLARSQDELERLAASNAKSRDELDKSTAHIDRLQSEIEQMDIDSGRSAAQVIELTRLKTELESKLHAAQSDLKQAENRLDQVTQHYHNIQSKLHQDLDQMTADYQASLQQQALFSSSDVLTQFKTKIHQLEQKIKSQELELSKAKNELDRLVGVTAQHHEEKREWDVVRDQLEHQLQELDRQISAKSHPANTTAVKAETESSIYENQLIDLTMMVGDSKCDILPPRSDEQSAHKTDHSLLGGLARDSSALGLTFLDDENDRQADAALDREAAGSPGSEATMVNAVPREEHDRVLLDLKTAEAELEQLKAELAAVNETISTLRQGVSTAERDHAASQTAAQAEFEAIRTGLEDQLTRAQQAIEGTVPRETHDRSLADLRTLEAELADLKAQLLSSQASAHQSLTDLAASQHTIEALEASLSTLKQESAGQIERLALSHAAEIAASAEKIKCLQTDLDQVNSLHAQSLSKLDELAAFNPEQIAILTARLREERDSSRRAIEFMHVERQALEATSRDIIERLRGDQSQVLRETTVERNSLVVTILTLQGALKAWKKMASIAQIQEAGQVHGSPSKVDGAVMDISFAATSNISLASHLRGDLGFDSPAGPDTPGAATDPAASTGPSPDCGREEDHAAEGLVDLQAYEAALDQISQLSKQVDELKEQLLQTYVAHQEHEKLALLDVESVRAELAAAEAQHVQTHDHQARTIISLELQFEGIQHQFHSLERSYTSLRGEKEDLTNVLAQEVEASARIGEDRERLRARIAAMDEEMHAHKVLLTELEQKLVRAEADLAASSETRTEALASVDCLRVQVASMDEEIRGYKAQIADLREKLSHAEGELGATSETHTSMLAATDSLRAQVASMDEEMCAYKQQIKDLEAKHSAAINEFDGADERRTEAIATVECLRAQIGSMDDEVRGYKQQIADLEAKHSLAHEDLAATSEKQTSQLTIQVEQLTHDLRLQEKLAADLQEQFEAAVLVQKEHMATVEKLEETLQTQKGDRETELESRDAALVAQQASLEKQLSDLQLSLEGKTALNVQLQERVGVLDAQIQEEQDAHRALQAESLAKLSEAIELRAATEEQHRLLQSQVDELVEKIEALEAEKGSLTNQLESATEEQQATAADLTRTQEELAHVTSSRDSMARQLDQMNDDVRLLTEELQQLKTDQSLDKQSSEKYETLLGEFKALEEQLPTLSSELEIVRSELDSASGMVDDMAREVAEKEAMISQLKADLATVSKLHRRTSSAAPDPSDRIPELEARIQAKTLEAEDAVDKLLEELQKNKRLAHLVETLKIKLKSKANKAGVPPAEPRLAEGSEGSDPGRVSGRAAGTEEAVGVPSSSRKRKHDSGGPDAAASLRVRGQLDEASEGKENADGSQGRQPVRRKTSASAADDGPPASAVLRPVSVNQPGPFVLVPPTTSALDAAKPAALKAANLPPAAPATNSSLLASIRRKQQRKQLAISALNPRAPSPSTTAAGVGPGKTLDEPRRTSLRLVRKEQENL</sequence>
<dbReference type="Gene3D" id="1.20.5.340">
    <property type="match status" value="1"/>
</dbReference>
<feature type="coiled-coil region" evidence="1">
    <location>
        <begin position="499"/>
        <end position="533"/>
    </location>
</feature>
<feature type="compositionally biased region" description="Polar residues" evidence="2">
    <location>
        <begin position="88"/>
        <end position="102"/>
    </location>
</feature>
<feature type="compositionally biased region" description="Polar residues" evidence="2">
    <location>
        <begin position="44"/>
        <end position="56"/>
    </location>
</feature>
<feature type="coiled-coil region" evidence="1">
    <location>
        <begin position="579"/>
        <end position="641"/>
    </location>
</feature>
<feature type="region of interest" description="Disordered" evidence="2">
    <location>
        <begin position="808"/>
        <end position="838"/>
    </location>
</feature>
<dbReference type="GeneID" id="77813397"/>
<reference evidence="3" key="1">
    <citation type="submission" date="2022-10" db="EMBL/GenBank/DDBJ databases">
        <title>Puccinia triticina Genome sequencing and assembly.</title>
        <authorList>
            <person name="Li C."/>
        </authorList>
    </citation>
    <scope>NUCLEOTIDE SEQUENCE</scope>
    <source>
        <strain evidence="3">Pt15</strain>
    </source>
</reference>
<gene>
    <name evidence="3" type="ORF">PtA15_9A306</name>
</gene>
<name>A0ABY7CVQ1_9BASI</name>
<feature type="region of interest" description="Disordered" evidence="2">
    <location>
        <begin position="1"/>
        <end position="140"/>
    </location>
</feature>
<feature type="coiled-coil region" evidence="1">
    <location>
        <begin position="329"/>
        <end position="391"/>
    </location>
</feature>